<name>A0AAN9FR31_CLITE</name>
<protein>
    <submittedName>
        <fullName evidence="1">Uncharacterized protein</fullName>
    </submittedName>
</protein>
<dbReference type="AlphaFoldDB" id="A0AAN9FR31"/>
<comment type="caution">
    <text evidence="1">The sequence shown here is derived from an EMBL/GenBank/DDBJ whole genome shotgun (WGS) entry which is preliminary data.</text>
</comment>
<sequence length="130" mass="15046">MIPWREECDVICERDLNSNLAWCARSRKQRVKEKRKHQYTTISVPSDEHQINKKKNPKRSLSLSLSLCCVFEAKIKRLFARSFTVSCTFPPIPLPPAHAQKKKPPPNDTHYTHSLILSLLFLSLEFGGDR</sequence>
<reference evidence="1 2" key="1">
    <citation type="submission" date="2024-01" db="EMBL/GenBank/DDBJ databases">
        <title>The genomes of 5 underutilized Papilionoideae crops provide insights into root nodulation and disease resistance.</title>
        <authorList>
            <person name="Yuan L."/>
        </authorList>
    </citation>
    <scope>NUCLEOTIDE SEQUENCE [LARGE SCALE GENOMIC DNA]</scope>
    <source>
        <strain evidence="1">LY-2023</strain>
        <tissue evidence="1">Leaf</tissue>
    </source>
</reference>
<accession>A0AAN9FR31</accession>
<gene>
    <name evidence="1" type="ORF">RJT34_24659</name>
</gene>
<keyword evidence="2" id="KW-1185">Reference proteome</keyword>
<dbReference type="EMBL" id="JAYKXN010000006">
    <property type="protein sequence ID" value="KAK7279606.1"/>
    <property type="molecule type" value="Genomic_DNA"/>
</dbReference>
<proteinExistence type="predicted"/>
<dbReference type="Proteomes" id="UP001359559">
    <property type="component" value="Unassembled WGS sequence"/>
</dbReference>
<evidence type="ECO:0000313" key="1">
    <source>
        <dbReference type="EMBL" id="KAK7279606.1"/>
    </source>
</evidence>
<organism evidence="1 2">
    <name type="scientific">Clitoria ternatea</name>
    <name type="common">Butterfly pea</name>
    <dbReference type="NCBI Taxonomy" id="43366"/>
    <lineage>
        <taxon>Eukaryota</taxon>
        <taxon>Viridiplantae</taxon>
        <taxon>Streptophyta</taxon>
        <taxon>Embryophyta</taxon>
        <taxon>Tracheophyta</taxon>
        <taxon>Spermatophyta</taxon>
        <taxon>Magnoliopsida</taxon>
        <taxon>eudicotyledons</taxon>
        <taxon>Gunneridae</taxon>
        <taxon>Pentapetalae</taxon>
        <taxon>rosids</taxon>
        <taxon>fabids</taxon>
        <taxon>Fabales</taxon>
        <taxon>Fabaceae</taxon>
        <taxon>Papilionoideae</taxon>
        <taxon>50 kb inversion clade</taxon>
        <taxon>NPAAA clade</taxon>
        <taxon>indigoferoid/millettioid clade</taxon>
        <taxon>Phaseoleae</taxon>
        <taxon>Clitoria</taxon>
    </lineage>
</organism>
<evidence type="ECO:0000313" key="2">
    <source>
        <dbReference type="Proteomes" id="UP001359559"/>
    </source>
</evidence>